<keyword evidence="2" id="KW-0238">DNA-binding</keyword>
<dbReference type="Pfam" id="PF13545">
    <property type="entry name" value="HTH_Crp_2"/>
    <property type="match status" value="1"/>
</dbReference>
<dbReference type="InterPro" id="IPR036390">
    <property type="entry name" value="WH_DNA-bd_sf"/>
</dbReference>
<keyword evidence="3" id="KW-0804">Transcription</keyword>
<evidence type="ECO:0000256" key="3">
    <source>
        <dbReference type="ARBA" id="ARBA00023163"/>
    </source>
</evidence>
<protein>
    <submittedName>
        <fullName evidence="5">Crp/Fnr family transcriptional regulator</fullName>
    </submittedName>
</protein>
<dbReference type="SUPFAM" id="SSF51206">
    <property type="entry name" value="cAMP-binding domain-like"/>
    <property type="match status" value="1"/>
</dbReference>
<name>A0ABT1C395_9HYPH</name>
<keyword evidence="1" id="KW-0805">Transcription regulation</keyword>
<evidence type="ECO:0000259" key="4">
    <source>
        <dbReference type="PROSITE" id="PS51063"/>
    </source>
</evidence>
<evidence type="ECO:0000313" key="6">
    <source>
        <dbReference type="Proteomes" id="UP001205906"/>
    </source>
</evidence>
<dbReference type="InterPro" id="IPR036388">
    <property type="entry name" value="WH-like_DNA-bd_sf"/>
</dbReference>
<accession>A0ABT1C395</accession>
<comment type="caution">
    <text evidence="5">The sequence shown here is derived from an EMBL/GenBank/DDBJ whole genome shotgun (WGS) entry which is preliminary data.</text>
</comment>
<dbReference type="Gene3D" id="1.10.10.10">
    <property type="entry name" value="Winged helix-like DNA-binding domain superfamily/Winged helix DNA-binding domain"/>
    <property type="match status" value="1"/>
</dbReference>
<dbReference type="Proteomes" id="UP001205906">
    <property type="component" value="Unassembled WGS sequence"/>
</dbReference>
<dbReference type="Gene3D" id="2.60.120.10">
    <property type="entry name" value="Jelly Rolls"/>
    <property type="match status" value="1"/>
</dbReference>
<proteinExistence type="predicted"/>
<dbReference type="InterPro" id="IPR012318">
    <property type="entry name" value="HTH_CRP"/>
</dbReference>
<dbReference type="InterPro" id="IPR000595">
    <property type="entry name" value="cNMP-bd_dom"/>
</dbReference>
<evidence type="ECO:0000313" key="5">
    <source>
        <dbReference type="EMBL" id="MCO6049307.1"/>
    </source>
</evidence>
<sequence length="250" mass="27908">MAPHFNGPAGTFLQRLNVLADLPADLSSAIHDLVATSRSLGANHDIVLQGDQPSQCCVILEGWVSRNKVGAAGKRQITSLHFSGATPDIQSLLHPVMDHNITTLTNTEVGFIPHFHMRSLMERFPVLKEAFWKDTLLELAIAREWEVNLGARSAVERTAHLFCEMATRLEWFGRATRSGSALRFELPLTQIQLGEATGLSSVHINRSMRTLRNSGMIEQSRHWFTISDLPKLAAFADFNPDYLLAERPRD</sequence>
<dbReference type="InterPro" id="IPR014710">
    <property type="entry name" value="RmlC-like_jellyroll"/>
</dbReference>
<feature type="domain" description="HTH crp-type" evidence="4">
    <location>
        <begin position="152"/>
        <end position="230"/>
    </location>
</feature>
<dbReference type="CDD" id="cd00038">
    <property type="entry name" value="CAP_ED"/>
    <property type="match status" value="1"/>
</dbReference>
<reference evidence="5 6" key="1">
    <citation type="submission" date="2022-06" db="EMBL/GenBank/DDBJ databases">
        <title>Mesorhizobium sp. strain RP14 Genome sequencing and assembly.</title>
        <authorList>
            <person name="Kim I."/>
        </authorList>
    </citation>
    <scope>NUCLEOTIDE SEQUENCE [LARGE SCALE GENOMIC DNA]</scope>
    <source>
        <strain evidence="6">RP14(2022)</strain>
    </source>
</reference>
<dbReference type="SUPFAM" id="SSF46785">
    <property type="entry name" value="Winged helix' DNA-binding domain"/>
    <property type="match status" value="1"/>
</dbReference>
<evidence type="ECO:0000256" key="1">
    <source>
        <dbReference type="ARBA" id="ARBA00023015"/>
    </source>
</evidence>
<gene>
    <name evidence="5" type="ORF">NGM99_05825</name>
</gene>
<evidence type="ECO:0000256" key="2">
    <source>
        <dbReference type="ARBA" id="ARBA00023125"/>
    </source>
</evidence>
<dbReference type="Pfam" id="PF00027">
    <property type="entry name" value="cNMP_binding"/>
    <property type="match status" value="1"/>
</dbReference>
<dbReference type="InterPro" id="IPR018490">
    <property type="entry name" value="cNMP-bd_dom_sf"/>
</dbReference>
<organism evidence="5 6">
    <name type="scientific">Mesorhizobium liriopis</name>
    <dbReference type="NCBI Taxonomy" id="2953882"/>
    <lineage>
        <taxon>Bacteria</taxon>
        <taxon>Pseudomonadati</taxon>
        <taxon>Pseudomonadota</taxon>
        <taxon>Alphaproteobacteria</taxon>
        <taxon>Hyphomicrobiales</taxon>
        <taxon>Phyllobacteriaceae</taxon>
        <taxon>Mesorhizobium</taxon>
    </lineage>
</organism>
<dbReference type="EMBL" id="JAMXQS010000003">
    <property type="protein sequence ID" value="MCO6049307.1"/>
    <property type="molecule type" value="Genomic_DNA"/>
</dbReference>
<dbReference type="RefSeq" id="WP_252817016.1">
    <property type="nucleotide sequence ID" value="NZ_JAMXQS010000003.1"/>
</dbReference>
<dbReference type="PROSITE" id="PS51063">
    <property type="entry name" value="HTH_CRP_2"/>
    <property type="match status" value="1"/>
</dbReference>
<keyword evidence="6" id="KW-1185">Reference proteome</keyword>